<protein>
    <submittedName>
        <fullName evidence="3">Uncharacterized protein</fullName>
    </submittedName>
</protein>
<dbReference type="Proteomes" id="UP000594454">
    <property type="component" value="Chromosome 2"/>
</dbReference>
<sequence>MILAKNGSSSGSSFVSSSSVLTDIQTTLSDLQESLSESRKLERRLKLALGEQTVRSSQLEDTLKRERTRNEKLLEVMRGVDSSSSTTTPRGSDSPLSTLHDNKNILDTVSPILMQYRYDELSLSHKRCLKILSRKESLLKTALSEKESIQAKYDDLLVQFQKLQKKTEVLCCKYFTLRAKKTEEARRGRRCSS</sequence>
<evidence type="ECO:0000313" key="4">
    <source>
        <dbReference type="Proteomes" id="UP000594454"/>
    </source>
</evidence>
<feature type="compositionally biased region" description="Polar residues" evidence="2">
    <location>
        <begin position="81"/>
        <end position="99"/>
    </location>
</feature>
<feature type="coiled-coil region" evidence="1">
    <location>
        <begin position="139"/>
        <end position="166"/>
    </location>
</feature>
<evidence type="ECO:0000256" key="1">
    <source>
        <dbReference type="SAM" id="Coils"/>
    </source>
</evidence>
<name>A0A7R8UIV7_HERIL</name>
<accession>A0A7R8UIV7</accession>
<dbReference type="EMBL" id="LR899010">
    <property type="protein sequence ID" value="CAD7081475.1"/>
    <property type="molecule type" value="Genomic_DNA"/>
</dbReference>
<keyword evidence="1" id="KW-0175">Coiled coil</keyword>
<evidence type="ECO:0000313" key="3">
    <source>
        <dbReference type="EMBL" id="CAD7081475.1"/>
    </source>
</evidence>
<feature type="region of interest" description="Disordered" evidence="2">
    <location>
        <begin position="56"/>
        <end position="100"/>
    </location>
</feature>
<dbReference type="OrthoDB" id="7864223at2759"/>
<dbReference type="InParanoid" id="A0A7R8UIV7"/>
<evidence type="ECO:0000256" key="2">
    <source>
        <dbReference type="SAM" id="MobiDB-lite"/>
    </source>
</evidence>
<organism evidence="3 4">
    <name type="scientific">Hermetia illucens</name>
    <name type="common">Black soldier fly</name>
    <dbReference type="NCBI Taxonomy" id="343691"/>
    <lineage>
        <taxon>Eukaryota</taxon>
        <taxon>Metazoa</taxon>
        <taxon>Ecdysozoa</taxon>
        <taxon>Arthropoda</taxon>
        <taxon>Hexapoda</taxon>
        <taxon>Insecta</taxon>
        <taxon>Pterygota</taxon>
        <taxon>Neoptera</taxon>
        <taxon>Endopterygota</taxon>
        <taxon>Diptera</taxon>
        <taxon>Brachycera</taxon>
        <taxon>Stratiomyomorpha</taxon>
        <taxon>Stratiomyidae</taxon>
        <taxon>Hermetiinae</taxon>
        <taxon>Hermetia</taxon>
    </lineage>
</organism>
<dbReference type="AlphaFoldDB" id="A0A7R8UIV7"/>
<reference evidence="3 4" key="1">
    <citation type="submission" date="2020-11" db="EMBL/GenBank/DDBJ databases">
        <authorList>
            <person name="Wallbank WR R."/>
            <person name="Pardo Diaz C."/>
            <person name="Kozak K."/>
            <person name="Martin S."/>
            <person name="Jiggins C."/>
            <person name="Moest M."/>
            <person name="Warren A I."/>
            <person name="Generalovic N T."/>
            <person name="Byers J.R.P. K."/>
            <person name="Montejo-Kovacevich G."/>
            <person name="Yen C E."/>
        </authorList>
    </citation>
    <scope>NUCLEOTIDE SEQUENCE [LARGE SCALE GENOMIC DNA]</scope>
</reference>
<proteinExistence type="predicted"/>
<gene>
    <name evidence="3" type="ORF">HERILL_LOCUS4576</name>
</gene>
<feature type="compositionally biased region" description="Basic and acidic residues" evidence="2">
    <location>
        <begin position="61"/>
        <end position="75"/>
    </location>
</feature>
<keyword evidence="4" id="KW-1185">Reference proteome</keyword>